<evidence type="ECO:0000313" key="2">
    <source>
        <dbReference type="Proteomes" id="UP001597203"/>
    </source>
</evidence>
<proteinExistence type="predicted"/>
<keyword evidence="2" id="KW-1185">Reference proteome</keyword>
<dbReference type="RefSeq" id="WP_380909354.1">
    <property type="nucleotide sequence ID" value="NZ_JBHTLS010000079.1"/>
</dbReference>
<protein>
    <recommendedName>
        <fullName evidence="3">DUF551 domain-containing protein</fullName>
    </recommendedName>
</protein>
<gene>
    <name evidence="1" type="ORF">ACFQ24_04715</name>
</gene>
<dbReference type="EMBL" id="JBHTLS010000079">
    <property type="protein sequence ID" value="MFD1104190.1"/>
    <property type="molecule type" value="Genomic_DNA"/>
</dbReference>
<evidence type="ECO:0000313" key="1">
    <source>
        <dbReference type="EMBL" id="MFD1104190.1"/>
    </source>
</evidence>
<comment type="caution">
    <text evidence="1">The sequence shown here is derived from an EMBL/GenBank/DDBJ whole genome shotgun (WGS) entry which is preliminary data.</text>
</comment>
<sequence>MTMGSEDILRPMSEAPKDRSYILAQFYQPDPEYNSHAWHGRTFAIRHEGYTEPSGYDMGWSLFPGYGGCSDRMFSGWMPIPEALRTTPETGREE</sequence>
<accession>A0ABW3NYB8</accession>
<name>A0ABW3NYB8_9SPHN</name>
<organism evidence="1 2">
    <name type="scientific">Sphingobium olei</name>
    <dbReference type="NCBI Taxonomy" id="420955"/>
    <lineage>
        <taxon>Bacteria</taxon>
        <taxon>Pseudomonadati</taxon>
        <taxon>Pseudomonadota</taxon>
        <taxon>Alphaproteobacteria</taxon>
        <taxon>Sphingomonadales</taxon>
        <taxon>Sphingomonadaceae</taxon>
        <taxon>Sphingobium</taxon>
    </lineage>
</organism>
<dbReference type="Proteomes" id="UP001597203">
    <property type="component" value="Unassembled WGS sequence"/>
</dbReference>
<evidence type="ECO:0008006" key="3">
    <source>
        <dbReference type="Google" id="ProtNLM"/>
    </source>
</evidence>
<reference evidence="2" key="1">
    <citation type="journal article" date="2019" name="Int. J. Syst. Evol. Microbiol.">
        <title>The Global Catalogue of Microorganisms (GCM) 10K type strain sequencing project: providing services to taxonomists for standard genome sequencing and annotation.</title>
        <authorList>
            <consortium name="The Broad Institute Genomics Platform"/>
            <consortium name="The Broad Institute Genome Sequencing Center for Infectious Disease"/>
            <person name="Wu L."/>
            <person name="Ma J."/>
        </authorList>
    </citation>
    <scope>NUCLEOTIDE SEQUENCE [LARGE SCALE GENOMIC DNA]</scope>
    <source>
        <strain evidence="2">CCUG 54329</strain>
    </source>
</reference>